<comment type="similarity">
    <text evidence="1 4 5">Belongs to the cullin family.</text>
</comment>
<dbReference type="InterPro" id="IPR016158">
    <property type="entry name" value="Cullin_homology"/>
</dbReference>
<name>A0A1B8GJ07_9PEZI</name>
<reference evidence="7 8" key="1">
    <citation type="submission" date="2016-03" db="EMBL/GenBank/DDBJ databases">
        <title>Comparative genomics of Pseudogymnoascus destructans, the fungus causing white-nose syndrome of bats.</title>
        <authorList>
            <person name="Palmer J.M."/>
            <person name="Drees K.P."/>
            <person name="Foster J.T."/>
            <person name="Lindner D.L."/>
        </authorList>
    </citation>
    <scope>NUCLEOTIDE SEQUENCE [LARGE SCALE GENOMIC DNA]</scope>
    <source>
        <strain evidence="7 8">UAMH 10579</strain>
    </source>
</reference>
<proteinExistence type="inferred from homology"/>
<dbReference type="FunFam" id="1.10.10.10:FF:000014">
    <property type="entry name" value="Cullin 1"/>
    <property type="match status" value="1"/>
</dbReference>
<feature type="domain" description="Cullin family profile" evidence="6">
    <location>
        <begin position="452"/>
        <end position="708"/>
    </location>
</feature>
<dbReference type="EMBL" id="KV460233">
    <property type="protein sequence ID" value="OBT95795.1"/>
    <property type="molecule type" value="Genomic_DNA"/>
</dbReference>
<dbReference type="GO" id="GO:0031625">
    <property type="term" value="F:ubiquitin protein ligase binding"/>
    <property type="evidence" value="ECO:0007669"/>
    <property type="project" value="InterPro"/>
</dbReference>
<protein>
    <submittedName>
        <fullName evidence="7">Cullin-3</fullName>
    </submittedName>
</protein>
<dbReference type="PANTHER" id="PTHR11932">
    <property type="entry name" value="CULLIN"/>
    <property type="match status" value="1"/>
</dbReference>
<dbReference type="Pfam" id="PF00888">
    <property type="entry name" value="Cullin"/>
    <property type="match status" value="1"/>
</dbReference>
<evidence type="ECO:0000256" key="2">
    <source>
        <dbReference type="ARBA" id="ARBA00022499"/>
    </source>
</evidence>
<sequence length="842" mass="96660">MASALDKAVAQALKLSLAGSSHALGGRTDQDDFESIWSAICVALREIHTRNASQISFEQLYRLAYKIVLQKNGDKLYERVKEFEEQWFAEEVMPKIRSLITRNHTGLTVGGGSSSTATERRISGEKFLKGLKSSWEDHILCMNMTGDVLMYMDRVYCTDNRRPSIFTTCMGLFRDHILRSKLVESDLDLSTFDILNSVLLDMIQMEREGDVIDKNLVRSCMYMLEGLYETDEDDENEKLYLTVFEPKFLNSSRAFYQKECMMLLRESDAGTWLRQTQKRLMEEADRCKTTISPLTAQKIAEVIDTEMIGSHLNEFIQLESSGVKSMIMNDRFDELALLYQNISRIDPKKAALRDALQGRVMEMGCDINNTIANTDFSEKAPVAEDADKAAKGRVPPPNPAAQQTAAAIRWVDEVLQLKDKFENMWEKCFESDLILQTALTKSFSDFINLFDRSSEYISLFVDVNLKSGIKGRTEAEVDAVLDKATTLLRYVQDKDMFERYYKKHLARRLLHGKSESAEVEKQMISRMKQEVGNYFTTKLEGMFKDMTMSEELTSNYRTHIQGLGERDRKQIDLGINVLTTNHWPMEVMGAAQARSEDGRVQQCVWPPEIKHLQDSFTKFYMKKHNGRQLTWLPFSGSADIRCVFPKIPGKEGILGRERKHELTVPTLGMIVLLLFNDLEEGESLSFEEIRERSRIESKDLQRILPCLAILPKAKVLNKDPPTKNLKPTDRFSFNAAFTSKSVKIKAPTATGINKVEGTEERKQTESKNDEMRGGVIEAAIVRIMKQRKQLEHQQLLTEVITQLTSRFRPDLNMVKKRIESLIEREYLERVEDVERPTYRYLA</sequence>
<dbReference type="Proteomes" id="UP000091956">
    <property type="component" value="Unassembled WGS sequence"/>
</dbReference>
<evidence type="ECO:0000259" key="6">
    <source>
        <dbReference type="PROSITE" id="PS50069"/>
    </source>
</evidence>
<dbReference type="FunFam" id="1.20.1310.10:FF:000002">
    <property type="entry name" value="cullin-3 isoform X1"/>
    <property type="match status" value="1"/>
</dbReference>
<dbReference type="Pfam" id="PF10557">
    <property type="entry name" value="Cullin_Nedd8"/>
    <property type="match status" value="1"/>
</dbReference>
<dbReference type="SMART" id="SM00182">
    <property type="entry name" value="CULLIN"/>
    <property type="match status" value="1"/>
</dbReference>
<reference evidence="8" key="2">
    <citation type="journal article" date="2018" name="Nat. Commun.">
        <title>Extreme sensitivity to ultraviolet light in the fungal pathogen causing white-nose syndrome of bats.</title>
        <authorList>
            <person name="Palmer J.M."/>
            <person name="Drees K.P."/>
            <person name="Foster J.T."/>
            <person name="Lindner D.L."/>
        </authorList>
    </citation>
    <scope>NUCLEOTIDE SEQUENCE [LARGE SCALE GENOMIC DNA]</scope>
    <source>
        <strain evidence="8">UAMH 10579</strain>
    </source>
</reference>
<keyword evidence="2" id="KW-1017">Isopeptide bond</keyword>
<dbReference type="InterPro" id="IPR045093">
    <property type="entry name" value="Cullin"/>
</dbReference>
<dbReference type="InterPro" id="IPR036388">
    <property type="entry name" value="WH-like_DNA-bd_sf"/>
</dbReference>
<dbReference type="InterPro" id="IPR019559">
    <property type="entry name" value="Cullin_neddylation_domain"/>
</dbReference>
<accession>A0A1B8GJ07</accession>
<keyword evidence="8" id="KW-1185">Reference proteome</keyword>
<dbReference type="InterPro" id="IPR001373">
    <property type="entry name" value="Cullin_N"/>
</dbReference>
<dbReference type="Gene3D" id="1.10.10.10">
    <property type="entry name" value="Winged helix-like DNA-binding domain superfamily/Winged helix DNA-binding domain"/>
    <property type="match status" value="1"/>
</dbReference>
<dbReference type="SUPFAM" id="SSF74788">
    <property type="entry name" value="Cullin repeat-like"/>
    <property type="match status" value="1"/>
</dbReference>
<dbReference type="RefSeq" id="XP_018129528.1">
    <property type="nucleotide sequence ID" value="XM_018275909.1"/>
</dbReference>
<dbReference type="FunFam" id="1.20.1310.10:FF:000001">
    <property type="entry name" value="Cullin 3"/>
    <property type="match status" value="1"/>
</dbReference>
<gene>
    <name evidence="7" type="primary">CUL3</name>
    <name evidence="7" type="ORF">VE01_06463</name>
</gene>
<dbReference type="SMART" id="SM00884">
    <property type="entry name" value="Cullin_Nedd8"/>
    <property type="match status" value="1"/>
</dbReference>
<dbReference type="GeneID" id="28839849"/>
<dbReference type="SUPFAM" id="SSF75632">
    <property type="entry name" value="Cullin homology domain"/>
    <property type="match status" value="1"/>
</dbReference>
<evidence type="ECO:0000256" key="3">
    <source>
        <dbReference type="ARBA" id="ARBA00022843"/>
    </source>
</evidence>
<evidence type="ECO:0000256" key="5">
    <source>
        <dbReference type="RuleBase" id="RU003829"/>
    </source>
</evidence>
<dbReference type="Gene3D" id="3.30.230.130">
    <property type="entry name" value="Cullin, Chain C, Domain 2"/>
    <property type="match status" value="1"/>
</dbReference>
<dbReference type="FunFam" id="1.20.1310.10:FF:000036">
    <property type="entry name" value="SCF ubiquitin ligase subunit CulC, putative"/>
    <property type="match status" value="1"/>
</dbReference>
<dbReference type="PROSITE" id="PS50069">
    <property type="entry name" value="CULLIN_2"/>
    <property type="match status" value="1"/>
</dbReference>
<dbReference type="STRING" id="342668.A0A1B8GJ07"/>
<organism evidence="7 8">
    <name type="scientific">Pseudogymnoascus verrucosus</name>
    <dbReference type="NCBI Taxonomy" id="342668"/>
    <lineage>
        <taxon>Eukaryota</taxon>
        <taxon>Fungi</taxon>
        <taxon>Dikarya</taxon>
        <taxon>Ascomycota</taxon>
        <taxon>Pezizomycotina</taxon>
        <taxon>Leotiomycetes</taxon>
        <taxon>Thelebolales</taxon>
        <taxon>Thelebolaceae</taxon>
        <taxon>Pseudogymnoascus</taxon>
    </lineage>
</organism>
<evidence type="ECO:0000256" key="4">
    <source>
        <dbReference type="PROSITE-ProRule" id="PRU00330"/>
    </source>
</evidence>
<evidence type="ECO:0000313" key="8">
    <source>
        <dbReference type="Proteomes" id="UP000091956"/>
    </source>
</evidence>
<dbReference type="InterPro" id="IPR016159">
    <property type="entry name" value="Cullin_repeat-like_dom_sf"/>
</dbReference>
<dbReference type="InterPro" id="IPR036390">
    <property type="entry name" value="WH_DNA-bd_sf"/>
</dbReference>
<keyword evidence="3" id="KW-0832">Ubl conjugation</keyword>
<evidence type="ECO:0000256" key="1">
    <source>
        <dbReference type="ARBA" id="ARBA00006019"/>
    </source>
</evidence>
<dbReference type="OrthoDB" id="27073at2759"/>
<dbReference type="FunFam" id="1.20.1310.10:FF:000061">
    <property type="entry name" value="Related to cullulin 3"/>
    <property type="match status" value="1"/>
</dbReference>
<dbReference type="GO" id="GO:0006511">
    <property type="term" value="P:ubiquitin-dependent protein catabolic process"/>
    <property type="evidence" value="ECO:0007669"/>
    <property type="project" value="InterPro"/>
</dbReference>
<dbReference type="InterPro" id="IPR059120">
    <property type="entry name" value="Cullin-like_AB"/>
</dbReference>
<dbReference type="Pfam" id="PF26557">
    <property type="entry name" value="Cullin_AB"/>
    <property type="match status" value="1"/>
</dbReference>
<dbReference type="SUPFAM" id="SSF46785">
    <property type="entry name" value="Winged helix' DNA-binding domain"/>
    <property type="match status" value="1"/>
</dbReference>
<dbReference type="InterPro" id="IPR036317">
    <property type="entry name" value="Cullin_homology_sf"/>
</dbReference>
<dbReference type="Gene3D" id="1.20.1310.10">
    <property type="entry name" value="Cullin Repeats"/>
    <property type="match status" value="4"/>
</dbReference>
<dbReference type="AlphaFoldDB" id="A0A1B8GJ07"/>
<evidence type="ECO:0000313" key="7">
    <source>
        <dbReference type="EMBL" id="OBT95795.1"/>
    </source>
</evidence>